<dbReference type="GO" id="GO:0046872">
    <property type="term" value="F:metal ion binding"/>
    <property type="evidence" value="ECO:0007669"/>
    <property type="project" value="UniProtKB-KW"/>
</dbReference>
<dbReference type="InterPro" id="IPR036005">
    <property type="entry name" value="Creatinase/aminopeptidase-like"/>
</dbReference>
<protein>
    <submittedName>
        <fullName evidence="5">Unannotated protein</fullName>
    </submittedName>
</protein>
<dbReference type="SUPFAM" id="SSF55920">
    <property type="entry name" value="Creatinase/aminopeptidase"/>
    <property type="match status" value="1"/>
</dbReference>
<evidence type="ECO:0000259" key="3">
    <source>
        <dbReference type="Pfam" id="PF00557"/>
    </source>
</evidence>
<keyword evidence="2" id="KW-0378">Hydrolase</keyword>
<feature type="domain" description="Creatinase N-terminal" evidence="4">
    <location>
        <begin position="4"/>
        <end position="121"/>
    </location>
</feature>
<dbReference type="Pfam" id="PF01321">
    <property type="entry name" value="Creatinase_N"/>
    <property type="match status" value="1"/>
</dbReference>
<dbReference type="Pfam" id="PF00557">
    <property type="entry name" value="Peptidase_M24"/>
    <property type="match status" value="1"/>
</dbReference>
<name>A0A6J7D1V3_9ZZZZ</name>
<reference evidence="5" key="1">
    <citation type="submission" date="2020-05" db="EMBL/GenBank/DDBJ databases">
        <authorList>
            <person name="Chiriac C."/>
            <person name="Salcher M."/>
            <person name="Ghai R."/>
            <person name="Kavagutti S V."/>
        </authorList>
    </citation>
    <scope>NUCLEOTIDE SEQUENCE</scope>
</reference>
<accession>A0A6J7D1V3</accession>
<dbReference type="PANTHER" id="PTHR46112">
    <property type="entry name" value="AMINOPEPTIDASE"/>
    <property type="match status" value="1"/>
</dbReference>
<evidence type="ECO:0000256" key="2">
    <source>
        <dbReference type="ARBA" id="ARBA00022801"/>
    </source>
</evidence>
<dbReference type="PANTHER" id="PTHR46112:SF8">
    <property type="entry name" value="CYTOPLASMIC PEPTIDASE PEPQ-RELATED"/>
    <property type="match status" value="1"/>
</dbReference>
<dbReference type="InterPro" id="IPR000587">
    <property type="entry name" value="Creatinase_N"/>
</dbReference>
<feature type="domain" description="Peptidase M24" evidence="3">
    <location>
        <begin position="129"/>
        <end position="331"/>
    </location>
</feature>
<organism evidence="5">
    <name type="scientific">freshwater metagenome</name>
    <dbReference type="NCBI Taxonomy" id="449393"/>
    <lineage>
        <taxon>unclassified sequences</taxon>
        <taxon>metagenomes</taxon>
        <taxon>ecological metagenomes</taxon>
    </lineage>
</organism>
<dbReference type="PROSITE" id="PS00491">
    <property type="entry name" value="PROLINE_PEPTIDASE"/>
    <property type="match status" value="1"/>
</dbReference>
<dbReference type="SUPFAM" id="SSF53092">
    <property type="entry name" value="Creatinase/prolidase N-terminal domain"/>
    <property type="match status" value="1"/>
</dbReference>
<gene>
    <name evidence="5" type="ORF">UFOPK3401_00321</name>
</gene>
<dbReference type="InterPro" id="IPR050659">
    <property type="entry name" value="Peptidase_M24B"/>
</dbReference>
<dbReference type="InterPro" id="IPR000994">
    <property type="entry name" value="Pept_M24"/>
</dbReference>
<sequence length="347" mass="36745">MNSRLTSALAASGASAFLVTNPVNIAYLCGFSGSAGALLVLGSRAVLATDSRYAEVASQLDVEGLITREYTRSLLDLAQSQGVSQVAFESEHLTWRQHDDLSGHGLDLLATDHLVRTQRMIKDEREIGAIRRACEITSAALLNTIDAVRAGISERELARIFLNSISDRGADGSSFDPIVAIGANAARPHHQPTDATARPGDVVLFDVGARVEGYCADLSRTVVLGQPSERIQVMHEVVLSAQKLAREAIAPGVSAGHIDQIARSHIASAGFGDDFLHGTGHGIGLEIHEPPLLGSASEGMLEKNFVVTVEPGIYISGLGGVRIEDTVLVTANGHESLTNVSRELTQC</sequence>
<dbReference type="EMBL" id="CAFBLM010000008">
    <property type="protein sequence ID" value="CAB4862409.1"/>
    <property type="molecule type" value="Genomic_DNA"/>
</dbReference>
<dbReference type="InterPro" id="IPR001131">
    <property type="entry name" value="Peptidase_M24B_aminopep-P_CS"/>
</dbReference>
<dbReference type="Gene3D" id="3.90.230.10">
    <property type="entry name" value="Creatinase/methionine aminopeptidase superfamily"/>
    <property type="match status" value="1"/>
</dbReference>
<dbReference type="AlphaFoldDB" id="A0A6J7D1V3"/>
<dbReference type="Gene3D" id="3.40.350.10">
    <property type="entry name" value="Creatinase/prolidase N-terminal domain"/>
    <property type="match status" value="1"/>
</dbReference>
<proteinExistence type="predicted"/>
<evidence type="ECO:0000259" key="4">
    <source>
        <dbReference type="Pfam" id="PF01321"/>
    </source>
</evidence>
<dbReference type="CDD" id="cd01092">
    <property type="entry name" value="APP-like"/>
    <property type="match status" value="1"/>
</dbReference>
<evidence type="ECO:0000313" key="5">
    <source>
        <dbReference type="EMBL" id="CAB4862409.1"/>
    </source>
</evidence>
<keyword evidence="1" id="KW-0479">Metal-binding</keyword>
<dbReference type="InterPro" id="IPR029149">
    <property type="entry name" value="Creatin/AminoP/Spt16_N"/>
</dbReference>
<evidence type="ECO:0000256" key="1">
    <source>
        <dbReference type="ARBA" id="ARBA00022723"/>
    </source>
</evidence>
<dbReference type="GO" id="GO:0016787">
    <property type="term" value="F:hydrolase activity"/>
    <property type="evidence" value="ECO:0007669"/>
    <property type="project" value="UniProtKB-KW"/>
</dbReference>